<evidence type="ECO:0000256" key="1">
    <source>
        <dbReference type="SAM" id="MobiDB-lite"/>
    </source>
</evidence>
<evidence type="ECO:0000313" key="3">
    <source>
        <dbReference type="Proteomes" id="UP000314294"/>
    </source>
</evidence>
<accession>A0A4Z2J488</accession>
<sequence length="107" mass="11879">MIRRRSSARRGSVDVVLFLVGKDKTARIRRDARRDGRSTLRRDTLQVSQADLRSRTSRLGPGAPVSEETRRNDDKEGKSEGSKVGGAKEEGSEGTKTGDEREIVFYG</sequence>
<feature type="compositionally biased region" description="Basic and acidic residues" evidence="1">
    <location>
        <begin position="28"/>
        <end position="44"/>
    </location>
</feature>
<feature type="region of interest" description="Disordered" evidence="1">
    <location>
        <begin position="28"/>
        <end position="107"/>
    </location>
</feature>
<dbReference type="EMBL" id="SRLO01000024">
    <property type="protein sequence ID" value="TNN84761.1"/>
    <property type="molecule type" value="Genomic_DNA"/>
</dbReference>
<dbReference type="AlphaFoldDB" id="A0A4Z2J488"/>
<comment type="caution">
    <text evidence="2">The sequence shown here is derived from an EMBL/GenBank/DDBJ whole genome shotgun (WGS) entry which is preliminary data.</text>
</comment>
<reference evidence="2 3" key="1">
    <citation type="submission" date="2019-03" db="EMBL/GenBank/DDBJ databases">
        <title>First draft genome of Liparis tanakae, snailfish: a comprehensive survey of snailfish specific genes.</title>
        <authorList>
            <person name="Kim W."/>
            <person name="Song I."/>
            <person name="Jeong J.-H."/>
            <person name="Kim D."/>
            <person name="Kim S."/>
            <person name="Ryu S."/>
            <person name="Song J.Y."/>
            <person name="Lee S.K."/>
        </authorList>
    </citation>
    <scope>NUCLEOTIDE SEQUENCE [LARGE SCALE GENOMIC DNA]</scope>
    <source>
        <tissue evidence="2">Muscle</tissue>
    </source>
</reference>
<organism evidence="2 3">
    <name type="scientific">Liparis tanakae</name>
    <name type="common">Tanaka's snailfish</name>
    <dbReference type="NCBI Taxonomy" id="230148"/>
    <lineage>
        <taxon>Eukaryota</taxon>
        <taxon>Metazoa</taxon>
        <taxon>Chordata</taxon>
        <taxon>Craniata</taxon>
        <taxon>Vertebrata</taxon>
        <taxon>Euteleostomi</taxon>
        <taxon>Actinopterygii</taxon>
        <taxon>Neopterygii</taxon>
        <taxon>Teleostei</taxon>
        <taxon>Neoteleostei</taxon>
        <taxon>Acanthomorphata</taxon>
        <taxon>Eupercaria</taxon>
        <taxon>Perciformes</taxon>
        <taxon>Cottioidei</taxon>
        <taxon>Cottales</taxon>
        <taxon>Liparidae</taxon>
        <taxon>Liparis</taxon>
    </lineage>
</organism>
<evidence type="ECO:0000313" key="2">
    <source>
        <dbReference type="EMBL" id="TNN84761.1"/>
    </source>
</evidence>
<dbReference type="Proteomes" id="UP000314294">
    <property type="component" value="Unassembled WGS sequence"/>
</dbReference>
<protein>
    <submittedName>
        <fullName evidence="2">Uncharacterized protein</fullName>
    </submittedName>
</protein>
<gene>
    <name evidence="2" type="ORF">EYF80_004806</name>
</gene>
<feature type="compositionally biased region" description="Basic and acidic residues" evidence="1">
    <location>
        <begin position="67"/>
        <end position="107"/>
    </location>
</feature>
<name>A0A4Z2J488_9TELE</name>
<keyword evidence="3" id="KW-1185">Reference proteome</keyword>
<proteinExistence type="predicted"/>